<protein>
    <submittedName>
        <fullName evidence="1">Uncharacterized protein</fullName>
    </submittedName>
</protein>
<sequence length="206" mass="23001">MSSHEFNTRWSHERNFAAGMCVALAVTPTRHERQSDEFPSAPQLVERIGFCVDATIRADCARQIIAQIFWRRSDAGSDVTVSFHFWKCALAAVQTFSHVGPDREWAYFGRQGFLAAAAVSVQLEVVAGRWPGEKLRVVCSASRWAPLVACASGTHYVQNAFAQLSYLSEVTGPFTFCRPVVFTHFAKALERPSRALLVRQAFGRFV</sequence>
<comment type="caution">
    <text evidence="1">The sequence shown here is derived from an EMBL/GenBank/DDBJ whole genome shotgun (WGS) entry which is preliminary data.</text>
</comment>
<proteinExistence type="predicted"/>
<keyword evidence="2" id="KW-1185">Reference proteome</keyword>
<name>A0AB34JD99_PRYPA</name>
<accession>A0AB34JD99</accession>
<evidence type="ECO:0000313" key="2">
    <source>
        <dbReference type="Proteomes" id="UP001515480"/>
    </source>
</evidence>
<dbReference type="EMBL" id="JBGBPQ010000009">
    <property type="protein sequence ID" value="KAL1519651.1"/>
    <property type="molecule type" value="Genomic_DNA"/>
</dbReference>
<dbReference type="Proteomes" id="UP001515480">
    <property type="component" value="Unassembled WGS sequence"/>
</dbReference>
<gene>
    <name evidence="1" type="ORF">AB1Y20_023162</name>
</gene>
<evidence type="ECO:0000313" key="1">
    <source>
        <dbReference type="EMBL" id="KAL1519651.1"/>
    </source>
</evidence>
<dbReference type="AlphaFoldDB" id="A0AB34JD99"/>
<organism evidence="1 2">
    <name type="scientific">Prymnesium parvum</name>
    <name type="common">Toxic golden alga</name>
    <dbReference type="NCBI Taxonomy" id="97485"/>
    <lineage>
        <taxon>Eukaryota</taxon>
        <taxon>Haptista</taxon>
        <taxon>Haptophyta</taxon>
        <taxon>Prymnesiophyceae</taxon>
        <taxon>Prymnesiales</taxon>
        <taxon>Prymnesiaceae</taxon>
        <taxon>Prymnesium</taxon>
    </lineage>
</organism>
<reference evidence="1 2" key="1">
    <citation type="journal article" date="2024" name="Science">
        <title>Giant polyketide synthase enzymes in the biosynthesis of giant marine polyether toxins.</title>
        <authorList>
            <person name="Fallon T.R."/>
            <person name="Shende V.V."/>
            <person name="Wierzbicki I.H."/>
            <person name="Pendleton A.L."/>
            <person name="Watervoot N.F."/>
            <person name="Auber R.P."/>
            <person name="Gonzalez D.J."/>
            <person name="Wisecaver J.H."/>
            <person name="Moore B.S."/>
        </authorList>
    </citation>
    <scope>NUCLEOTIDE SEQUENCE [LARGE SCALE GENOMIC DNA]</scope>
    <source>
        <strain evidence="1 2">12B1</strain>
    </source>
</reference>